<proteinExistence type="predicted"/>
<keyword evidence="3" id="KW-1185">Reference proteome</keyword>
<sequence>MSVSPGYDVDLMSGYAETRPLDELRAAEYAYLDGQTYLDYTGSGVAAAAQIRAHAERLAGRCYGNPHSENPTSSASTALVERARRAVLAFFNASPEEYAVVFTHNATGACRLVGEAYPFERGGRLVLTGDNHNSVNGIREFARARGAEVAHVPVRGPDLRVREADLAAALGGAGGLLAFPAQSNFSGVRHPLGWVDLAHAHGFDVLLDAAAFAPSGRLDLSRVRPDFVPVSWYKVFGYPTGVGSLVARREALARLRRPWFAGGTIRAVSALGGWHVLAPDETAFEDGTLNFLSIPDVEFGIRWIGDIGMDLVQRRVGCLTSLLLRRLADLRHADGSPLVRVYGPEGADGRGGTVAFNVLDRRGAVVDERIVARDTAAAGISIRTGCFCNPGAGEGAFEISEQALRRTAHLRMRTLDDYLGVLGLPSGGAVRASLGLVSNIADVEHLIAFLGARYADRDPDRTGLRPRERC</sequence>
<dbReference type="PANTHER" id="PTHR14237">
    <property type="entry name" value="MOLYBDOPTERIN COFACTOR SULFURASE MOSC"/>
    <property type="match status" value="1"/>
</dbReference>
<name>A0A7X0KXX9_9ACTN</name>
<evidence type="ECO:0000259" key="1">
    <source>
        <dbReference type="Pfam" id="PF00266"/>
    </source>
</evidence>
<dbReference type="SUPFAM" id="SSF53383">
    <property type="entry name" value="PLP-dependent transferases"/>
    <property type="match status" value="1"/>
</dbReference>
<accession>A0A7X0KXX9</accession>
<dbReference type="InterPro" id="IPR015421">
    <property type="entry name" value="PyrdxlP-dep_Trfase_major"/>
</dbReference>
<dbReference type="Proteomes" id="UP000546324">
    <property type="component" value="Unassembled WGS sequence"/>
</dbReference>
<dbReference type="InterPro" id="IPR000192">
    <property type="entry name" value="Aminotrans_V_dom"/>
</dbReference>
<dbReference type="Gene3D" id="3.40.640.10">
    <property type="entry name" value="Type I PLP-dependent aspartate aminotransferase-like (Major domain)"/>
    <property type="match status" value="1"/>
</dbReference>
<dbReference type="GO" id="GO:0016829">
    <property type="term" value="F:lyase activity"/>
    <property type="evidence" value="ECO:0007669"/>
    <property type="project" value="UniProtKB-KW"/>
</dbReference>
<dbReference type="PANTHER" id="PTHR14237:SF19">
    <property type="entry name" value="MITOCHONDRIAL AMIDOXIME REDUCING COMPONENT 1"/>
    <property type="match status" value="1"/>
</dbReference>
<evidence type="ECO:0000313" key="3">
    <source>
        <dbReference type="Proteomes" id="UP000546324"/>
    </source>
</evidence>
<reference evidence="2 3" key="1">
    <citation type="submission" date="2020-08" db="EMBL/GenBank/DDBJ databases">
        <title>Sequencing the genomes of 1000 actinobacteria strains.</title>
        <authorList>
            <person name="Klenk H.-P."/>
        </authorList>
    </citation>
    <scope>NUCLEOTIDE SEQUENCE [LARGE SCALE GENOMIC DNA]</scope>
    <source>
        <strain evidence="2 3">DSM 43675</strain>
    </source>
</reference>
<dbReference type="AlphaFoldDB" id="A0A7X0KXX9"/>
<comment type="caution">
    <text evidence="2">The sequence shown here is derived from an EMBL/GenBank/DDBJ whole genome shotgun (WGS) entry which is preliminary data.</text>
</comment>
<dbReference type="InterPro" id="IPR015424">
    <property type="entry name" value="PyrdxlP-dep_Trfase"/>
</dbReference>
<evidence type="ECO:0000313" key="2">
    <source>
        <dbReference type="EMBL" id="MBB6394815.1"/>
    </source>
</evidence>
<organism evidence="2 3">
    <name type="scientific">Actinomadura coerulea</name>
    <dbReference type="NCBI Taxonomy" id="46159"/>
    <lineage>
        <taxon>Bacteria</taxon>
        <taxon>Bacillati</taxon>
        <taxon>Actinomycetota</taxon>
        <taxon>Actinomycetes</taxon>
        <taxon>Streptosporangiales</taxon>
        <taxon>Thermomonosporaceae</taxon>
        <taxon>Actinomadura</taxon>
    </lineage>
</organism>
<dbReference type="InterPro" id="IPR015422">
    <property type="entry name" value="PyrdxlP-dep_Trfase_small"/>
</dbReference>
<dbReference type="RefSeq" id="WP_230299102.1">
    <property type="nucleotide sequence ID" value="NZ_JACHMQ010000001.1"/>
</dbReference>
<keyword evidence="2" id="KW-0456">Lyase</keyword>
<protein>
    <submittedName>
        <fullName evidence="2">Selenocysteine lyase/cysteine desulfurase</fullName>
    </submittedName>
</protein>
<feature type="domain" description="Aminotransferase class V" evidence="1">
    <location>
        <begin position="37"/>
        <end position="446"/>
    </location>
</feature>
<dbReference type="Pfam" id="PF00266">
    <property type="entry name" value="Aminotran_5"/>
    <property type="match status" value="1"/>
</dbReference>
<gene>
    <name evidence="2" type="ORF">BKA00_001729</name>
</gene>
<dbReference type="Gene3D" id="3.90.1150.10">
    <property type="entry name" value="Aspartate Aminotransferase, domain 1"/>
    <property type="match status" value="1"/>
</dbReference>
<dbReference type="EMBL" id="JACHMQ010000001">
    <property type="protein sequence ID" value="MBB6394815.1"/>
    <property type="molecule type" value="Genomic_DNA"/>
</dbReference>